<evidence type="ECO:0000256" key="2">
    <source>
        <dbReference type="ARBA" id="ARBA00004556"/>
    </source>
</evidence>
<dbReference type="Pfam" id="PF00561">
    <property type="entry name" value="Abhydrolase_1"/>
    <property type="match status" value="1"/>
</dbReference>
<dbReference type="GO" id="GO:0031625">
    <property type="term" value="F:ubiquitin protein ligase binding"/>
    <property type="evidence" value="ECO:0007669"/>
    <property type="project" value="TreeGrafter"/>
</dbReference>
<name>A0A261XWB9_9FUNG</name>
<dbReference type="GO" id="GO:0006511">
    <property type="term" value="P:ubiquitin-dependent protein catabolic process"/>
    <property type="evidence" value="ECO:0007669"/>
    <property type="project" value="InterPro"/>
</dbReference>
<dbReference type="InterPro" id="IPR007717">
    <property type="entry name" value="NPL4_C"/>
</dbReference>
<protein>
    <recommendedName>
        <fullName evidence="4">Nuclear protein localization protein 4</fullName>
    </recommendedName>
</protein>
<dbReference type="Gene3D" id="3.40.50.1820">
    <property type="entry name" value="alpha/beta hydrolase"/>
    <property type="match status" value="1"/>
</dbReference>
<dbReference type="PANTHER" id="PTHR12710:SF0">
    <property type="entry name" value="NUCLEAR PROTEIN LOCALIZATION PROTEIN 4 HOMOLOG"/>
    <property type="match status" value="1"/>
</dbReference>
<dbReference type="PANTHER" id="PTHR12710">
    <property type="entry name" value="NUCLEAR PROTEIN LOCALIZATION 4"/>
    <property type="match status" value="1"/>
</dbReference>
<comment type="subcellular location">
    <subcellularLocation>
        <location evidence="2">Cytoplasm</location>
        <location evidence="2">Perinuclear region</location>
    </subcellularLocation>
    <subcellularLocation>
        <location evidence="1">Nucleus membrane</location>
        <topology evidence="1">Peripheral membrane protein</topology>
        <orientation evidence="1">Cytoplasmic side</orientation>
    </subcellularLocation>
</comment>
<gene>
    <name evidence="7" type="ORF">BZG36_04774</name>
</gene>
<dbReference type="AlphaFoldDB" id="A0A261XWB9"/>
<evidence type="ECO:0000256" key="4">
    <source>
        <dbReference type="ARBA" id="ARBA00019709"/>
    </source>
</evidence>
<dbReference type="OrthoDB" id="10251089at2759"/>
<dbReference type="Pfam" id="PF05021">
    <property type="entry name" value="NPL4"/>
    <property type="match status" value="1"/>
</dbReference>
<dbReference type="EMBL" id="MVBO01000135">
    <property type="protein sequence ID" value="OZJ02659.1"/>
    <property type="molecule type" value="Genomic_DNA"/>
</dbReference>
<dbReference type="GO" id="GO:0031965">
    <property type="term" value="C:nuclear membrane"/>
    <property type="evidence" value="ECO:0007669"/>
    <property type="project" value="UniProtKB-SubCell"/>
</dbReference>
<dbReference type="PRINTS" id="PR00412">
    <property type="entry name" value="EPOXHYDRLASE"/>
</dbReference>
<dbReference type="Pfam" id="PF05020">
    <property type="entry name" value="zf-NPL4"/>
    <property type="match status" value="1"/>
</dbReference>
<evidence type="ECO:0000313" key="7">
    <source>
        <dbReference type="EMBL" id="OZJ02659.1"/>
    </source>
</evidence>
<dbReference type="GO" id="GO:0003824">
    <property type="term" value="F:catalytic activity"/>
    <property type="evidence" value="ECO:0007669"/>
    <property type="project" value="InterPro"/>
</dbReference>
<evidence type="ECO:0000259" key="6">
    <source>
        <dbReference type="PROSITE" id="PS50249"/>
    </source>
</evidence>
<evidence type="ECO:0000256" key="5">
    <source>
        <dbReference type="SAM" id="MobiDB-lite"/>
    </source>
</evidence>
<evidence type="ECO:0000256" key="3">
    <source>
        <dbReference type="ARBA" id="ARBA00011025"/>
    </source>
</evidence>
<dbReference type="PRINTS" id="PR00111">
    <property type="entry name" value="ABHYDROLASE"/>
</dbReference>
<evidence type="ECO:0000313" key="8">
    <source>
        <dbReference type="Proteomes" id="UP000242875"/>
    </source>
</evidence>
<comment type="caution">
    <text evidence="7">The sequence shown here is derived from an EMBL/GenBank/DDBJ whole genome shotgun (WGS) entry which is preliminary data.</text>
</comment>
<dbReference type="InterPro" id="IPR016563">
    <property type="entry name" value="Npl4"/>
</dbReference>
<organism evidence="7 8">
    <name type="scientific">Bifiguratus adelaidae</name>
    <dbReference type="NCBI Taxonomy" id="1938954"/>
    <lineage>
        <taxon>Eukaryota</taxon>
        <taxon>Fungi</taxon>
        <taxon>Fungi incertae sedis</taxon>
        <taxon>Mucoromycota</taxon>
        <taxon>Mucoromycotina</taxon>
        <taxon>Endogonomycetes</taxon>
        <taxon>Endogonales</taxon>
        <taxon>Endogonales incertae sedis</taxon>
        <taxon>Bifiguratus</taxon>
    </lineage>
</organism>
<sequence>MIVRVRAKAGTQRFTVEPSDDVAKLVHMLVEKFPIHDPSSISITTETDPKTAVHVDQLLGNHGDLIYMYYDDKVHTQKPSSQAPQISSSSSATVDAIPDVPEVAQVVEDPVDLYLEKQEGLIRRERDPKLCKHTANGMCNHCIPLEPYDVNYLEQNKIKHMSFHAYIRQINASQQNRAAANPGAKILPPLEEPEYKVKTHCSGGHAPWPEGICTKCQPSAITLQSQSFRMVDHIEFSSPSLVDNFIHYWRLTGEQRFGYLFGRYEPYAEVPLGIKAVVEVIFEPPQTGASDGVTVEFPWNDEMRVSQMAELCGLRLVGMAWTDLVDDGTGRGKVVTKRHVDSFFLSSLEANFCGKMQHRYPSPTKFSSTGKFGSKFVTCVITGNIDGDIDVTGWQVSNTCMGMVEASIIEPSIDPSVMRTLESSGTLYVPEVFYKYKNKYGVNVQESAKPTFPVEYLLVNLTHGFPQQSNPLFTNSPSFTIENRPLEKQTVASLSKLTSASSSDLATQLSDFHLLCYIQSTGVLSKDELRLLAGAATSKTTEPIEQLKASSGWETLMTVLRESGGDQSSMPSEPMSRGTSSASEPKEDVLVNYPESFNHQSANVNGIRLHYVDEGPKDGEPLLLIHGFPDLWYGWRYQIPFLAYKGYRVIVPDSRGYGQTSAPHVPPHDLSLYGYKNLCKDMVDLLDVLEIPKVTLIGHDWGGMYVWRMALYYPDRVKAIASYCTPYIPPNPVYLDIDETIKRLPSLAYQKYFATTEAELEFDSDPYLFFKLIHRTSKADDRISKSGGDRPRSMPSFPVLPALANVEVPRSKLLSEKELQYYADQYLQRGFNGGLNYYKTRKVNYDDELALTEHKIKVPCMMVTAGNDIALRPEMAKGMGKFIPDLTMRHVEDSGHWILVEEKELANQYLGEFLEDLKKKLVHRSSKM</sequence>
<dbReference type="InterPro" id="IPR007716">
    <property type="entry name" value="NPL4_Zn-bd_put"/>
</dbReference>
<dbReference type="PROSITE" id="PS50249">
    <property type="entry name" value="MPN"/>
    <property type="match status" value="1"/>
</dbReference>
<keyword evidence="8" id="KW-1185">Reference proteome</keyword>
<dbReference type="CDD" id="cd08061">
    <property type="entry name" value="MPN_NPL4"/>
    <property type="match status" value="1"/>
</dbReference>
<dbReference type="GO" id="GO:0043130">
    <property type="term" value="F:ubiquitin binding"/>
    <property type="evidence" value="ECO:0007669"/>
    <property type="project" value="TreeGrafter"/>
</dbReference>
<dbReference type="InterPro" id="IPR037518">
    <property type="entry name" value="MPN"/>
</dbReference>
<reference evidence="7 8" key="1">
    <citation type="journal article" date="2017" name="Mycologia">
        <title>Bifiguratus adelaidae, gen. et sp. nov., a new member of Mucoromycotina in endophytic and soil-dwelling habitats.</title>
        <authorList>
            <person name="Torres-Cruz T.J."/>
            <person name="Billingsley Tobias T.L."/>
            <person name="Almatruk M."/>
            <person name="Hesse C."/>
            <person name="Kuske C.R."/>
            <person name="Desiro A."/>
            <person name="Benucci G.M."/>
            <person name="Bonito G."/>
            <person name="Stajich J.E."/>
            <person name="Dunlap C."/>
            <person name="Arnold A.E."/>
            <person name="Porras-Alfaro A."/>
        </authorList>
    </citation>
    <scope>NUCLEOTIDE SEQUENCE [LARGE SCALE GENOMIC DNA]</scope>
    <source>
        <strain evidence="7 8">AZ0501</strain>
    </source>
</reference>
<dbReference type="SUPFAM" id="SSF53474">
    <property type="entry name" value="alpha/beta-Hydrolases"/>
    <property type="match status" value="1"/>
</dbReference>
<feature type="region of interest" description="Disordered" evidence="5">
    <location>
        <begin position="563"/>
        <end position="585"/>
    </location>
</feature>
<accession>A0A261XWB9</accession>
<feature type="domain" description="MPN" evidence="6">
    <location>
        <begin position="234"/>
        <end position="372"/>
    </location>
</feature>
<comment type="similarity">
    <text evidence="3">Belongs to the NPL4 family.</text>
</comment>
<dbReference type="InterPro" id="IPR000639">
    <property type="entry name" value="Epox_hydrolase-like"/>
</dbReference>
<dbReference type="Proteomes" id="UP000242875">
    <property type="component" value="Unassembled WGS sequence"/>
</dbReference>
<proteinExistence type="inferred from homology"/>
<dbReference type="Gene3D" id="3.10.20.90">
    <property type="entry name" value="Phosphatidylinositol 3-kinase Catalytic Subunit, Chain A, domain 1"/>
    <property type="match status" value="1"/>
</dbReference>
<dbReference type="GO" id="GO:0048471">
    <property type="term" value="C:perinuclear region of cytoplasm"/>
    <property type="evidence" value="ECO:0007669"/>
    <property type="project" value="UniProtKB-SubCell"/>
</dbReference>
<evidence type="ECO:0000256" key="1">
    <source>
        <dbReference type="ARBA" id="ARBA00004335"/>
    </source>
</evidence>
<dbReference type="InterPro" id="IPR029058">
    <property type="entry name" value="AB_hydrolase_fold"/>
</dbReference>
<feature type="compositionally biased region" description="Polar residues" evidence="5">
    <location>
        <begin position="565"/>
        <end position="583"/>
    </location>
</feature>
<dbReference type="InterPro" id="IPR000073">
    <property type="entry name" value="AB_hydrolase_1"/>
</dbReference>